<dbReference type="EMBL" id="LCYG01000037">
    <property type="protein sequence ID" value="KLK92370.1"/>
    <property type="molecule type" value="Genomic_DNA"/>
</dbReference>
<comment type="caution">
    <text evidence="2">The sequence shown here is derived from an EMBL/GenBank/DDBJ whole genome shotgun (WGS) entry which is preliminary data.</text>
</comment>
<dbReference type="Proteomes" id="UP000035489">
    <property type="component" value="Unassembled WGS sequence"/>
</dbReference>
<dbReference type="PATRIC" id="fig|1225564.3.peg.3986"/>
<dbReference type="Pfam" id="PF13593">
    <property type="entry name" value="SBF_like"/>
    <property type="match status" value="1"/>
</dbReference>
<dbReference type="Gene3D" id="1.20.1530.20">
    <property type="match status" value="1"/>
</dbReference>
<evidence type="ECO:0000313" key="2">
    <source>
        <dbReference type="EMBL" id="KLK92370.1"/>
    </source>
</evidence>
<dbReference type="PANTHER" id="PTHR18640:SF5">
    <property type="entry name" value="SODIUM_BILE ACID COTRANSPORTER 7"/>
    <property type="match status" value="1"/>
</dbReference>
<keyword evidence="3" id="KW-1185">Reference proteome</keyword>
<reference evidence="2 3" key="1">
    <citation type="submission" date="2015-05" db="EMBL/GenBank/DDBJ databases">
        <title>Draft genome sequence of Microvirga vignae strain BR3299, a novel nitrogen fixing bacteria isolated from Brazil semi-aired region.</title>
        <authorList>
            <person name="Zilli J.E."/>
            <person name="Passos S.R."/>
            <person name="Leite J."/>
            <person name="Baldani J.I."/>
            <person name="Xavier G.R."/>
            <person name="Rumjaneck N.G."/>
            <person name="Simoes-Araujo J.L."/>
        </authorList>
    </citation>
    <scope>NUCLEOTIDE SEQUENCE [LARGE SCALE GENOMIC DNA]</scope>
    <source>
        <strain evidence="2 3">BR3299</strain>
    </source>
</reference>
<protein>
    <submittedName>
        <fullName evidence="2">Bile acid:sodium symporter</fullName>
    </submittedName>
</protein>
<feature type="transmembrane region" description="Helical" evidence="1">
    <location>
        <begin position="230"/>
        <end position="252"/>
    </location>
</feature>
<dbReference type="GO" id="GO:0005886">
    <property type="term" value="C:plasma membrane"/>
    <property type="evidence" value="ECO:0007669"/>
    <property type="project" value="TreeGrafter"/>
</dbReference>
<dbReference type="PIRSF" id="PIRSF026166">
    <property type="entry name" value="UCP026166"/>
    <property type="match status" value="1"/>
</dbReference>
<dbReference type="PANTHER" id="PTHR18640">
    <property type="entry name" value="SOLUTE CARRIER FAMILY 10 MEMBER 7"/>
    <property type="match status" value="1"/>
</dbReference>
<keyword evidence="1" id="KW-0472">Membrane</keyword>
<feature type="transmembrane region" description="Helical" evidence="1">
    <location>
        <begin position="95"/>
        <end position="114"/>
    </location>
</feature>
<feature type="transmembrane region" description="Helical" evidence="1">
    <location>
        <begin position="160"/>
        <end position="182"/>
    </location>
</feature>
<keyword evidence="1" id="KW-0812">Transmembrane</keyword>
<dbReference type="OrthoDB" id="9792271at2"/>
<feature type="transmembrane region" description="Helical" evidence="1">
    <location>
        <begin position="203"/>
        <end position="224"/>
    </location>
</feature>
<evidence type="ECO:0000256" key="1">
    <source>
        <dbReference type="SAM" id="Phobius"/>
    </source>
</evidence>
<feature type="transmembrane region" description="Helical" evidence="1">
    <location>
        <begin position="273"/>
        <end position="293"/>
    </location>
</feature>
<proteinExistence type="predicted"/>
<feature type="transmembrane region" description="Helical" evidence="1">
    <location>
        <begin position="126"/>
        <end position="154"/>
    </location>
</feature>
<gene>
    <name evidence="2" type="ORF">AA309_15465</name>
</gene>
<dbReference type="RefSeq" id="WP_047189910.1">
    <property type="nucleotide sequence ID" value="NZ_LCYG01000037.1"/>
</dbReference>
<organism evidence="2 3">
    <name type="scientific">Microvirga vignae</name>
    <dbReference type="NCBI Taxonomy" id="1225564"/>
    <lineage>
        <taxon>Bacteria</taxon>
        <taxon>Pseudomonadati</taxon>
        <taxon>Pseudomonadota</taxon>
        <taxon>Alphaproteobacteria</taxon>
        <taxon>Hyphomicrobiales</taxon>
        <taxon>Methylobacteriaceae</taxon>
        <taxon>Microvirga</taxon>
    </lineage>
</organism>
<feature type="transmembrane region" description="Helical" evidence="1">
    <location>
        <begin position="37"/>
        <end position="55"/>
    </location>
</feature>
<dbReference type="AlphaFoldDB" id="A0A0H1RAY6"/>
<name>A0A0H1RAY6_9HYPH</name>
<evidence type="ECO:0000313" key="3">
    <source>
        <dbReference type="Proteomes" id="UP000035489"/>
    </source>
</evidence>
<sequence length="324" mass="34478">MRFLSNLRPDHFTIALLATAAVGTSLPATGAAIPLLKIIISSSIAVLFFLQGARLSRDTIIKGAIHWRLHLTVFAATFILFPILGLVLSRGLESVLAPGIALGVLYLCLLPSTIQSSITFTSLANGNVAAAICSASASNMLGVFLTPLLMSFFMHTGGTIPLSSIGSVVAQILVPFVAGHFARSWIGGWAERHRKLTGFVDRGAILLVVYYAFGEAVVNGLWHQLSPRDLIILLLLSCVLLALVLVIMTGASRLLGFSRQDEIAIVFCGSKKSLGSGVPIASILFPAAMVGAIILPVMLFHQIQLIVCAVLARWYAGRLDPVSH</sequence>
<keyword evidence="1" id="KW-1133">Transmembrane helix</keyword>
<dbReference type="InterPro" id="IPR038770">
    <property type="entry name" value="Na+/solute_symporter_sf"/>
</dbReference>
<dbReference type="STRING" id="1225564.AA309_15465"/>
<feature type="transmembrane region" description="Helical" evidence="1">
    <location>
        <begin position="67"/>
        <end position="89"/>
    </location>
</feature>
<accession>A0A0H1RAY6</accession>
<dbReference type="InterPro" id="IPR016833">
    <property type="entry name" value="Put_Na-Bile_cotransptr"/>
</dbReference>